<dbReference type="Pfam" id="PF07969">
    <property type="entry name" value="Amidohydro_3"/>
    <property type="match status" value="1"/>
</dbReference>
<dbReference type="Gene3D" id="3.10.310.70">
    <property type="match status" value="1"/>
</dbReference>
<dbReference type="Proteomes" id="UP000608071">
    <property type="component" value="Unassembled WGS sequence"/>
</dbReference>
<dbReference type="PANTHER" id="PTHR22642">
    <property type="entry name" value="IMIDAZOLONEPROPIONASE"/>
    <property type="match status" value="1"/>
</dbReference>
<dbReference type="InterPro" id="IPR013108">
    <property type="entry name" value="Amidohydro_3"/>
</dbReference>
<dbReference type="EMBL" id="JACSQL010000005">
    <property type="protein sequence ID" value="MBD7969037.1"/>
    <property type="molecule type" value="Genomic_DNA"/>
</dbReference>
<evidence type="ECO:0000259" key="1">
    <source>
        <dbReference type="Pfam" id="PF07969"/>
    </source>
</evidence>
<dbReference type="InterPro" id="IPR011059">
    <property type="entry name" value="Metal-dep_hydrolase_composite"/>
</dbReference>
<dbReference type="InterPro" id="IPR033932">
    <property type="entry name" value="YtcJ-like"/>
</dbReference>
<dbReference type="SUPFAM" id="SSF51338">
    <property type="entry name" value="Composite domain of metallo-dependent hydrolases"/>
    <property type="match status" value="1"/>
</dbReference>
<feature type="domain" description="Amidohydrolase 3" evidence="1">
    <location>
        <begin position="55"/>
        <end position="545"/>
    </location>
</feature>
<accession>A0ABR8SZT9</accession>
<organism evidence="2 3">
    <name type="scientific">Paenibacillus gallinarum</name>
    <dbReference type="NCBI Taxonomy" id="2762232"/>
    <lineage>
        <taxon>Bacteria</taxon>
        <taxon>Bacillati</taxon>
        <taxon>Bacillota</taxon>
        <taxon>Bacilli</taxon>
        <taxon>Bacillales</taxon>
        <taxon>Paenibacillaceae</taxon>
        <taxon>Paenibacillus</taxon>
    </lineage>
</organism>
<dbReference type="RefSeq" id="WP_191800835.1">
    <property type="nucleotide sequence ID" value="NZ_JACSQL010000005.1"/>
</dbReference>
<sequence>MIELDLLLINANVLTLDGDNNKAGAIGVKDGKISALWKEMNPAREEIKLSDDNAVIDLQGKTVLPGFIETHNHLISAIMLKRFIDCKSPLNQTIADIQKRISEKAAEVGKDTWIVGFGYDDTSLLDMRHPTKADLDAAAPDHPVVVYHISGHLCVANSVALSIADISDSMQDPKGGRLGRDASGQLNGILYEGATMLVGSHLPGPSEEEVLSLLREEAYTYAAQGITTSTDAKMGVSMDIDDIDLCMKAIEQEAIPFRMKLMVSSDKLNQDKKLQSMTAEEVDAYLRERSGGRASLDSVKLFQDGSIQGLTGALREPYFCDAERYGELIKSQEQLNSEVKEWHDKGFRIAIHGNGDRAIGSILDAFEYALTSNPRSDHRHRIEHVQTATTEDLERMQKLGVAGSFFINHVYYWGDRHEKLFLGPDRAARISPLAEAKELKVLFTLHSDCPVTPISPLFLVWAAVNRVTSSGKVLGAEQRIDALTALRAMTSYGAELNFEEAVTGTIESGKRADFVILEEDPTEVDSIRIKDISIFATLMDGKFIYEKGVQQDDGVK</sequence>
<protein>
    <submittedName>
        <fullName evidence="2">Amidohydrolase</fullName>
    </submittedName>
</protein>
<reference evidence="2 3" key="1">
    <citation type="submission" date="2020-08" db="EMBL/GenBank/DDBJ databases">
        <title>A Genomic Blueprint of the Chicken Gut Microbiome.</title>
        <authorList>
            <person name="Gilroy R."/>
            <person name="Ravi A."/>
            <person name="Getino M."/>
            <person name="Pursley I."/>
            <person name="Horton D.L."/>
            <person name="Alikhan N.-F."/>
            <person name="Baker D."/>
            <person name="Gharbi K."/>
            <person name="Hall N."/>
            <person name="Watson M."/>
            <person name="Adriaenssens E.M."/>
            <person name="Foster-Nyarko E."/>
            <person name="Jarju S."/>
            <person name="Secka A."/>
            <person name="Antonio M."/>
            <person name="Oren A."/>
            <person name="Chaudhuri R."/>
            <person name="La Ragione R.M."/>
            <person name="Hildebrand F."/>
            <person name="Pallen M.J."/>
        </authorList>
    </citation>
    <scope>NUCLEOTIDE SEQUENCE [LARGE SCALE GENOMIC DNA]</scope>
    <source>
        <strain evidence="2 3">Sa2BVA9</strain>
    </source>
</reference>
<dbReference type="PANTHER" id="PTHR22642:SF2">
    <property type="entry name" value="PROTEIN LONG AFTER FAR-RED 3"/>
    <property type="match status" value="1"/>
</dbReference>
<gene>
    <name evidence="2" type="ORF">H9647_13250</name>
</gene>
<dbReference type="SUPFAM" id="SSF51556">
    <property type="entry name" value="Metallo-dependent hydrolases"/>
    <property type="match status" value="1"/>
</dbReference>
<name>A0ABR8SZT9_9BACL</name>
<dbReference type="InterPro" id="IPR032466">
    <property type="entry name" value="Metal_Hydrolase"/>
</dbReference>
<comment type="caution">
    <text evidence="2">The sequence shown here is derived from an EMBL/GenBank/DDBJ whole genome shotgun (WGS) entry which is preliminary data.</text>
</comment>
<keyword evidence="3" id="KW-1185">Reference proteome</keyword>
<dbReference type="Gene3D" id="3.20.20.140">
    <property type="entry name" value="Metal-dependent hydrolases"/>
    <property type="match status" value="1"/>
</dbReference>
<dbReference type="Gene3D" id="2.30.40.10">
    <property type="entry name" value="Urease, subunit C, domain 1"/>
    <property type="match status" value="1"/>
</dbReference>
<proteinExistence type="predicted"/>
<dbReference type="CDD" id="cd01300">
    <property type="entry name" value="YtcJ_like"/>
    <property type="match status" value="1"/>
</dbReference>
<evidence type="ECO:0000313" key="2">
    <source>
        <dbReference type="EMBL" id="MBD7969037.1"/>
    </source>
</evidence>
<evidence type="ECO:0000313" key="3">
    <source>
        <dbReference type="Proteomes" id="UP000608071"/>
    </source>
</evidence>